<dbReference type="EMBL" id="AGDW01000013">
    <property type="protein sequence ID" value="EMB31808.1"/>
    <property type="molecule type" value="Genomic_DNA"/>
</dbReference>
<dbReference type="HOGENOM" id="CLU_063440_5_2_12"/>
<proteinExistence type="predicted"/>
<dbReference type="Proteomes" id="UP000011708">
    <property type="component" value="Chromosome"/>
</dbReference>
<comment type="caution">
    <text evidence="1">The sequence shown here is derived from an EMBL/GenBank/DDBJ whole genome shotgun (WGS) entry which is preliminary data.</text>
</comment>
<sequence length="87" mass="10415">MNINEKSKFKHLTAFILVILAEDPHNRRDIDTEQLQDFPGFTIGMFTVYRCLSSLKREGSVTIWKEDIEIRKHNFKVFLQKFNERKI</sequence>
<reference evidence="1" key="1">
    <citation type="submission" date="2012-01" db="EMBL/GenBank/DDBJ databases">
        <title>The Genome Sequence of Treponema denticola H1-T.</title>
        <authorList>
            <consortium name="The Broad Institute Genome Sequencing Platform"/>
            <person name="Earl A."/>
            <person name="Ward D."/>
            <person name="Feldgarden M."/>
            <person name="Gevers D."/>
            <person name="Blanton J.M."/>
            <person name="Fenno C.J."/>
            <person name="Baranova O.V."/>
            <person name="Mathney J."/>
            <person name="Dewhirst F.E."/>
            <person name="Izard J."/>
            <person name="Young S.K."/>
            <person name="Zeng Q."/>
            <person name="Gargeya S."/>
            <person name="Fitzgerald M."/>
            <person name="Haas B."/>
            <person name="Abouelleil A."/>
            <person name="Alvarado L."/>
            <person name="Arachchi H.M."/>
            <person name="Berlin A."/>
            <person name="Chapman S.B."/>
            <person name="Gearin G."/>
            <person name="Goldberg J."/>
            <person name="Griggs A."/>
            <person name="Gujja S."/>
            <person name="Hansen M."/>
            <person name="Heiman D."/>
            <person name="Howarth C."/>
            <person name="Larimer J."/>
            <person name="Lui A."/>
            <person name="MacDonald P.J.P."/>
            <person name="McCowen C."/>
            <person name="Montmayeur A."/>
            <person name="Murphy C."/>
            <person name="Neiman D."/>
            <person name="Pearson M."/>
            <person name="Priest M."/>
            <person name="Roberts A."/>
            <person name="Saif S."/>
            <person name="Shea T."/>
            <person name="Sisk P."/>
            <person name="Stolte C."/>
            <person name="Sykes S."/>
            <person name="Wortman J."/>
            <person name="Nusbaum C."/>
            <person name="Birren B."/>
        </authorList>
    </citation>
    <scope>NUCLEOTIDE SEQUENCE [LARGE SCALE GENOMIC DNA]</scope>
    <source>
        <strain evidence="1">H1-T</strain>
    </source>
</reference>
<evidence type="ECO:0000313" key="1">
    <source>
        <dbReference type="EMBL" id="EMB31808.1"/>
    </source>
</evidence>
<gene>
    <name evidence="1" type="ORF">HMPREF9725_00930</name>
</gene>
<dbReference type="AlphaFoldDB" id="M2CDZ2"/>
<organism evidence="1">
    <name type="scientific">Treponema denticola H1-T</name>
    <dbReference type="NCBI Taxonomy" id="999431"/>
    <lineage>
        <taxon>Bacteria</taxon>
        <taxon>Pseudomonadati</taxon>
        <taxon>Spirochaetota</taxon>
        <taxon>Spirochaetia</taxon>
        <taxon>Spirochaetales</taxon>
        <taxon>Treponemataceae</taxon>
        <taxon>Treponema</taxon>
    </lineage>
</organism>
<dbReference type="PATRIC" id="fig|999431.4.peg.955"/>
<name>M2CDZ2_TREDN</name>
<accession>M2CDZ2</accession>
<dbReference type="RefSeq" id="WP_002688020.1">
    <property type="nucleotide sequence ID" value="NZ_CM001794.1"/>
</dbReference>
<protein>
    <submittedName>
        <fullName evidence="1">Uncharacterized protein</fullName>
    </submittedName>
</protein>